<dbReference type="EC" id="2.8.1.13" evidence="11"/>
<protein>
    <recommendedName>
        <fullName evidence="11">tRNA-specific 2-thiouridylase MnmA</fullName>
        <ecNumber evidence="11">2.8.1.13</ecNumber>
    </recommendedName>
</protein>
<dbReference type="InterPro" id="IPR023382">
    <property type="entry name" value="MnmA-like_central_sf"/>
</dbReference>
<sequence>MILCKEGKIQAGFLFCIRLQTNAFCSIIKEDKEAAMTKKKVVVGMSGGVDSSVAAYLLKEQGYDVIGVTMQIWQDEDRCHVEENGGCCGVSAVRDASAVAQTLGIPYYVLNFKDVFRSKVMDYFALSYYQGRTPNPCIACNRYVKWQSMLQKALSLGADFIATGHYAQVVQLPDGRYTLRKADHGKDQTYALYNLTQEQLARTLMPLGKYTKVQVRAIAESIGLPVANKPDSQEICFVEDRDYAGFLTKYTGREAEPGHFVDTKGHVLGNHRGIIHYTIGQRKGLGIAMGRPMFVVEIRPETREVVLGEDQDCFSPGLLADDCNWMLLSDLAVGQTVKAMGKIRYSHEAAPCTIVRRGDGLVECRFEEKQRAITPGQAAVWYRDGYILGGGCVLQRIHA</sequence>
<dbReference type="PROSITE" id="PS50206">
    <property type="entry name" value="RHODANESE_3"/>
    <property type="match status" value="1"/>
</dbReference>
<dbReference type="Proteomes" id="UP000657006">
    <property type="component" value="Unassembled WGS sequence"/>
</dbReference>
<dbReference type="SUPFAM" id="SSF52402">
    <property type="entry name" value="Adenine nucleotide alpha hydrolases-like"/>
    <property type="match status" value="1"/>
</dbReference>
<feature type="binding site" evidence="11">
    <location>
        <position position="70"/>
    </location>
    <ligand>
        <name>ATP</name>
        <dbReference type="ChEBI" id="CHEBI:30616"/>
    </ligand>
</feature>
<keyword evidence="4 11" id="KW-0819">tRNA processing</keyword>
<reference evidence="13" key="1">
    <citation type="submission" date="2020-08" db="EMBL/GenBank/DDBJ databases">
        <title>Genome public.</title>
        <authorList>
            <person name="Liu C."/>
            <person name="Sun Q."/>
        </authorList>
    </citation>
    <scope>NUCLEOTIDE SEQUENCE</scope>
    <source>
        <strain evidence="13">NSJ-32</strain>
    </source>
</reference>
<comment type="similarity">
    <text evidence="11">Belongs to the MnmA/TRMU family.</text>
</comment>
<keyword evidence="14" id="KW-1185">Reference proteome</keyword>
<dbReference type="InterPro" id="IPR001763">
    <property type="entry name" value="Rhodanese-like_dom"/>
</dbReference>
<keyword evidence="1 11" id="KW-0963">Cytoplasm</keyword>
<dbReference type="InterPro" id="IPR046884">
    <property type="entry name" value="MnmA-like_central"/>
</dbReference>
<evidence type="ECO:0000256" key="6">
    <source>
        <dbReference type="ARBA" id="ARBA00022840"/>
    </source>
</evidence>
<evidence type="ECO:0000256" key="3">
    <source>
        <dbReference type="ARBA" id="ARBA00022679"/>
    </source>
</evidence>
<evidence type="ECO:0000256" key="11">
    <source>
        <dbReference type="HAMAP-Rule" id="MF_00144"/>
    </source>
</evidence>
<feature type="binding site" evidence="11">
    <location>
        <position position="164"/>
    </location>
    <ligand>
        <name>ATP</name>
        <dbReference type="ChEBI" id="CHEBI:30616"/>
    </ligand>
</feature>
<dbReference type="PANTHER" id="PTHR11933">
    <property type="entry name" value="TRNA 5-METHYLAMINOMETHYL-2-THIOURIDYLATE -METHYLTRANSFERASE"/>
    <property type="match status" value="1"/>
</dbReference>
<dbReference type="GO" id="GO:0000049">
    <property type="term" value="F:tRNA binding"/>
    <property type="evidence" value="ECO:0007669"/>
    <property type="project" value="UniProtKB-KW"/>
</dbReference>
<dbReference type="NCBIfam" id="NF001138">
    <property type="entry name" value="PRK00143.1"/>
    <property type="match status" value="1"/>
</dbReference>
<organism evidence="13 14">
    <name type="scientific">Bianquea renquensis</name>
    <dbReference type="NCBI Taxonomy" id="2763661"/>
    <lineage>
        <taxon>Bacteria</taxon>
        <taxon>Bacillati</taxon>
        <taxon>Bacillota</taxon>
        <taxon>Clostridia</taxon>
        <taxon>Eubacteriales</taxon>
        <taxon>Bianqueaceae</taxon>
        <taxon>Bianquea</taxon>
    </lineage>
</organism>
<dbReference type="FunFam" id="3.40.50.620:FF:000115">
    <property type="entry name" value="tRNA-specific 2-thiouridylase MnmA"/>
    <property type="match status" value="1"/>
</dbReference>
<dbReference type="InterPro" id="IPR046885">
    <property type="entry name" value="MnmA-like_C"/>
</dbReference>
<dbReference type="NCBIfam" id="TIGR00420">
    <property type="entry name" value="trmU"/>
    <property type="match status" value="1"/>
</dbReference>
<feature type="active site" description="Cysteine persulfide intermediate" evidence="11">
    <location>
        <position position="236"/>
    </location>
</feature>
<feature type="site" description="Interaction with tRNA" evidence="11">
    <location>
        <position position="165"/>
    </location>
</feature>
<dbReference type="GO" id="GO:0002143">
    <property type="term" value="P:tRNA wobble position uridine thiolation"/>
    <property type="evidence" value="ECO:0007669"/>
    <property type="project" value="TreeGrafter"/>
</dbReference>
<dbReference type="InterPro" id="IPR004506">
    <property type="entry name" value="MnmA-like"/>
</dbReference>
<dbReference type="CDD" id="cd01998">
    <property type="entry name" value="MnmA_TRMU-like"/>
    <property type="match status" value="1"/>
</dbReference>
<keyword evidence="6 11" id="KW-0067">ATP-binding</keyword>
<gene>
    <name evidence="11 13" type="primary">mnmA</name>
    <name evidence="13" type="ORF">H8730_07860</name>
</gene>
<keyword evidence="7 11" id="KW-0694">RNA-binding</keyword>
<evidence type="ECO:0000313" key="13">
    <source>
        <dbReference type="EMBL" id="MBC8543457.1"/>
    </source>
</evidence>
<comment type="caution">
    <text evidence="13">The sequence shown here is derived from an EMBL/GenBank/DDBJ whole genome shotgun (WGS) entry which is preliminary data.</text>
</comment>
<name>A0A926DTH7_9FIRM</name>
<keyword evidence="5 11" id="KW-0547">Nucleotide-binding</keyword>
<feature type="domain" description="Rhodanese" evidence="12">
    <location>
        <begin position="41"/>
        <end position="82"/>
    </location>
</feature>
<dbReference type="PANTHER" id="PTHR11933:SF5">
    <property type="entry name" value="MITOCHONDRIAL TRNA-SPECIFIC 2-THIOURIDYLASE 1"/>
    <property type="match status" value="1"/>
</dbReference>
<evidence type="ECO:0000313" key="14">
    <source>
        <dbReference type="Proteomes" id="UP000657006"/>
    </source>
</evidence>
<evidence type="ECO:0000256" key="1">
    <source>
        <dbReference type="ARBA" id="ARBA00022490"/>
    </source>
</evidence>
<evidence type="ECO:0000256" key="10">
    <source>
        <dbReference type="ARBA" id="ARBA00056575"/>
    </source>
</evidence>
<comment type="catalytic activity">
    <reaction evidence="9 11">
        <text>S-sulfanyl-L-cysteinyl-[protein] + uridine(34) in tRNA + AH2 + ATP = 2-thiouridine(34) in tRNA + L-cysteinyl-[protein] + A + AMP + diphosphate + H(+)</text>
        <dbReference type="Rhea" id="RHEA:47032"/>
        <dbReference type="Rhea" id="RHEA-COMP:10131"/>
        <dbReference type="Rhea" id="RHEA-COMP:11726"/>
        <dbReference type="Rhea" id="RHEA-COMP:11727"/>
        <dbReference type="Rhea" id="RHEA-COMP:11728"/>
        <dbReference type="ChEBI" id="CHEBI:13193"/>
        <dbReference type="ChEBI" id="CHEBI:15378"/>
        <dbReference type="ChEBI" id="CHEBI:17499"/>
        <dbReference type="ChEBI" id="CHEBI:29950"/>
        <dbReference type="ChEBI" id="CHEBI:30616"/>
        <dbReference type="ChEBI" id="CHEBI:33019"/>
        <dbReference type="ChEBI" id="CHEBI:61963"/>
        <dbReference type="ChEBI" id="CHEBI:65315"/>
        <dbReference type="ChEBI" id="CHEBI:87170"/>
        <dbReference type="ChEBI" id="CHEBI:456215"/>
        <dbReference type="EC" id="2.8.1.13"/>
    </reaction>
</comment>
<evidence type="ECO:0000256" key="4">
    <source>
        <dbReference type="ARBA" id="ARBA00022694"/>
    </source>
</evidence>
<evidence type="ECO:0000256" key="8">
    <source>
        <dbReference type="ARBA" id="ARBA00023157"/>
    </source>
</evidence>
<dbReference type="GO" id="GO:0005524">
    <property type="term" value="F:ATP binding"/>
    <property type="evidence" value="ECO:0007669"/>
    <property type="project" value="UniProtKB-KW"/>
</dbReference>
<keyword evidence="2 11" id="KW-0820">tRNA-binding</keyword>
<evidence type="ECO:0000256" key="7">
    <source>
        <dbReference type="ARBA" id="ARBA00022884"/>
    </source>
</evidence>
<dbReference type="Gene3D" id="3.40.50.620">
    <property type="entry name" value="HUPs"/>
    <property type="match status" value="1"/>
</dbReference>
<dbReference type="Gene3D" id="2.40.30.10">
    <property type="entry name" value="Translation factors"/>
    <property type="match status" value="1"/>
</dbReference>
<dbReference type="GO" id="GO:0103016">
    <property type="term" value="F:tRNA-uridine 2-sulfurtransferase activity"/>
    <property type="evidence" value="ECO:0007669"/>
    <property type="project" value="UniProtKB-EC"/>
</dbReference>
<dbReference type="GO" id="GO:0005737">
    <property type="term" value="C:cytoplasm"/>
    <property type="evidence" value="ECO:0007669"/>
    <property type="project" value="UniProtKB-SubCell"/>
</dbReference>
<accession>A0A926DTH7</accession>
<feature type="region of interest" description="Interaction with tRNA" evidence="11">
    <location>
        <begin position="186"/>
        <end position="188"/>
    </location>
</feature>
<evidence type="ECO:0000259" key="12">
    <source>
        <dbReference type="PROSITE" id="PS50206"/>
    </source>
</evidence>
<proteinExistence type="inferred from homology"/>
<dbReference type="FunFam" id="2.30.30.280:FF:000001">
    <property type="entry name" value="tRNA-specific 2-thiouridylase MnmA"/>
    <property type="match status" value="1"/>
</dbReference>
<dbReference type="AlphaFoldDB" id="A0A926DTH7"/>
<comment type="function">
    <text evidence="10 11">Catalyzes the 2-thiolation of uridine at the wobble position (U34) of tRNA, leading to the formation of s(2)U34.</text>
</comment>
<keyword evidence="3 11" id="KW-0808">Transferase</keyword>
<dbReference type="Pfam" id="PF20258">
    <property type="entry name" value="tRNA_Me_trans_C"/>
    <property type="match status" value="1"/>
</dbReference>
<feature type="site" description="Interaction with tRNA" evidence="11">
    <location>
        <position position="377"/>
    </location>
</feature>
<comment type="subcellular location">
    <subcellularLocation>
        <location evidence="11">Cytoplasm</location>
    </subcellularLocation>
</comment>
<evidence type="ECO:0000256" key="5">
    <source>
        <dbReference type="ARBA" id="ARBA00022741"/>
    </source>
</evidence>
<dbReference type="Gene3D" id="2.30.30.280">
    <property type="entry name" value="Adenine nucleotide alpha hydrolases-like domains"/>
    <property type="match status" value="1"/>
</dbReference>
<dbReference type="Pfam" id="PF20259">
    <property type="entry name" value="tRNA_Me_trans_M"/>
    <property type="match status" value="1"/>
</dbReference>
<dbReference type="EMBL" id="JACRSQ010000009">
    <property type="protein sequence ID" value="MBC8543457.1"/>
    <property type="molecule type" value="Genomic_DNA"/>
</dbReference>
<dbReference type="InterPro" id="IPR014729">
    <property type="entry name" value="Rossmann-like_a/b/a_fold"/>
</dbReference>
<comment type="caution">
    <text evidence="11">Lacks conserved residue(s) required for the propagation of feature annotation.</text>
</comment>
<evidence type="ECO:0000256" key="2">
    <source>
        <dbReference type="ARBA" id="ARBA00022555"/>
    </source>
</evidence>
<feature type="binding site" evidence="11">
    <location>
        <begin position="44"/>
        <end position="51"/>
    </location>
    <ligand>
        <name>ATP</name>
        <dbReference type="ChEBI" id="CHEBI:30616"/>
    </ligand>
</feature>
<keyword evidence="8" id="KW-1015">Disulfide bond</keyword>
<dbReference type="Pfam" id="PF03054">
    <property type="entry name" value="tRNA_Me_trans"/>
    <property type="match status" value="1"/>
</dbReference>
<feature type="region of interest" description="Interaction with tRNA" evidence="11">
    <location>
        <begin position="344"/>
        <end position="345"/>
    </location>
</feature>
<dbReference type="HAMAP" id="MF_00144">
    <property type="entry name" value="tRNA_thiouridyl_MnmA"/>
    <property type="match status" value="1"/>
</dbReference>
<feature type="active site" description="Nucleophile" evidence="11">
    <location>
        <position position="140"/>
    </location>
</feature>
<evidence type="ECO:0000256" key="9">
    <source>
        <dbReference type="ARBA" id="ARBA00051542"/>
    </source>
</evidence>